<dbReference type="Proteomes" id="UP000887579">
    <property type="component" value="Unplaced"/>
</dbReference>
<evidence type="ECO:0000313" key="2">
    <source>
        <dbReference type="WBParaSite" id="ES5_v2.g20726.t1"/>
    </source>
</evidence>
<dbReference type="WBParaSite" id="ES5_v2.g20726.t1">
    <property type="protein sequence ID" value="ES5_v2.g20726.t1"/>
    <property type="gene ID" value="ES5_v2.g20726"/>
</dbReference>
<name>A0AC34FTF2_9BILA</name>
<organism evidence="1 2">
    <name type="scientific">Panagrolaimus sp. ES5</name>
    <dbReference type="NCBI Taxonomy" id="591445"/>
    <lineage>
        <taxon>Eukaryota</taxon>
        <taxon>Metazoa</taxon>
        <taxon>Ecdysozoa</taxon>
        <taxon>Nematoda</taxon>
        <taxon>Chromadorea</taxon>
        <taxon>Rhabditida</taxon>
        <taxon>Tylenchina</taxon>
        <taxon>Panagrolaimomorpha</taxon>
        <taxon>Panagrolaimoidea</taxon>
        <taxon>Panagrolaimidae</taxon>
        <taxon>Panagrolaimus</taxon>
    </lineage>
</organism>
<reference evidence="2" key="1">
    <citation type="submission" date="2022-11" db="UniProtKB">
        <authorList>
            <consortium name="WormBaseParasite"/>
        </authorList>
    </citation>
    <scope>IDENTIFICATION</scope>
</reference>
<accession>A0AC34FTF2</accession>
<proteinExistence type="predicted"/>
<protein>
    <submittedName>
        <fullName evidence="2">Uncharacterized protein</fullName>
    </submittedName>
</protein>
<evidence type="ECO:0000313" key="1">
    <source>
        <dbReference type="Proteomes" id="UP000887579"/>
    </source>
</evidence>
<sequence>MIEPDTFGTFKNLNKLKEKSSPRIGSKMKLEHQECIEYYTWKCVINQNTLDCYMNMRKNEVTEIINFCSNLAYTELGVALDTFEDVEAAVVD</sequence>